<dbReference type="EMBL" id="WVTA01000003">
    <property type="protein sequence ID" value="KAK3214934.1"/>
    <property type="molecule type" value="Genomic_DNA"/>
</dbReference>
<feature type="region of interest" description="Disordered" evidence="1">
    <location>
        <begin position="175"/>
        <end position="216"/>
    </location>
</feature>
<evidence type="ECO:0000313" key="3">
    <source>
        <dbReference type="Proteomes" id="UP001280581"/>
    </source>
</evidence>
<feature type="compositionally biased region" description="Low complexity" evidence="1">
    <location>
        <begin position="269"/>
        <end position="283"/>
    </location>
</feature>
<dbReference type="AlphaFoldDB" id="A0AAN6M5E7"/>
<feature type="compositionally biased region" description="Polar residues" evidence="1">
    <location>
        <begin position="46"/>
        <end position="78"/>
    </location>
</feature>
<protein>
    <submittedName>
        <fullName evidence="2">Uncharacterized protein</fullName>
    </submittedName>
</protein>
<evidence type="ECO:0000256" key="1">
    <source>
        <dbReference type="SAM" id="MobiDB-lite"/>
    </source>
</evidence>
<gene>
    <name evidence="2" type="ORF">GRF29_19g1723877</name>
</gene>
<feature type="compositionally biased region" description="Basic and acidic residues" evidence="1">
    <location>
        <begin position="202"/>
        <end position="216"/>
    </location>
</feature>
<reference evidence="2 3" key="1">
    <citation type="submission" date="2021-02" db="EMBL/GenBank/DDBJ databases">
        <title>Genome assembly of Pseudopithomyces chartarum.</title>
        <authorList>
            <person name="Jauregui R."/>
            <person name="Singh J."/>
            <person name="Voisey C."/>
        </authorList>
    </citation>
    <scope>NUCLEOTIDE SEQUENCE [LARGE SCALE GENOMIC DNA]</scope>
    <source>
        <strain evidence="2 3">AGR01</strain>
    </source>
</reference>
<dbReference type="Proteomes" id="UP001280581">
    <property type="component" value="Unassembled WGS sequence"/>
</dbReference>
<feature type="region of interest" description="Disordered" evidence="1">
    <location>
        <begin position="243"/>
        <end position="290"/>
    </location>
</feature>
<comment type="caution">
    <text evidence="2">The sequence shown here is derived from an EMBL/GenBank/DDBJ whole genome shotgun (WGS) entry which is preliminary data.</text>
</comment>
<accession>A0AAN6M5E7</accession>
<organism evidence="2 3">
    <name type="scientific">Pseudopithomyces chartarum</name>
    <dbReference type="NCBI Taxonomy" id="1892770"/>
    <lineage>
        <taxon>Eukaryota</taxon>
        <taxon>Fungi</taxon>
        <taxon>Dikarya</taxon>
        <taxon>Ascomycota</taxon>
        <taxon>Pezizomycotina</taxon>
        <taxon>Dothideomycetes</taxon>
        <taxon>Pleosporomycetidae</taxon>
        <taxon>Pleosporales</taxon>
        <taxon>Massarineae</taxon>
        <taxon>Didymosphaeriaceae</taxon>
        <taxon>Pseudopithomyces</taxon>
    </lineage>
</organism>
<keyword evidence="3" id="KW-1185">Reference proteome</keyword>
<proteinExistence type="predicted"/>
<evidence type="ECO:0000313" key="2">
    <source>
        <dbReference type="EMBL" id="KAK3214934.1"/>
    </source>
</evidence>
<feature type="region of interest" description="Disordered" evidence="1">
    <location>
        <begin position="37"/>
        <end position="78"/>
    </location>
</feature>
<feature type="region of interest" description="Disordered" evidence="1">
    <location>
        <begin position="100"/>
        <end position="124"/>
    </location>
</feature>
<name>A0AAN6M5E7_9PLEO</name>
<sequence>MSSPPRRPSAAYTYAAAPSSSLLERLLQEINNIDAPRSDPVVSVTHGLNSRKYSLPSSSRRTSLNSTIPPPSHSSSNVWVKGGTIAEDARQKLRALDEARQRKLSVSDTSPPVHSMKIRGPGNIGMPSNDVVPEKTQSSSPSSLLFSDFTFDRTSTFAVVDMPSPTTDLYHDFLSRKRSRSEAQSPDSTMKRLRQNSYADMASRDRKYSIPTTPRRDSAAMVLTTHVGNATSSDPILEDPILLDSLPEAPNSPPSPLYEFRSTPKHAYTPFRPSTPRRSPTPSDAGSPCATPAWARPLHLIDDEVSIFKNSHGDRAREHPLCLHCFRLHVMARTTLKPAPPLAEVEKYRRPVEGAMKLVKVQAKELKKRSHLNDRTKCIQNYNKAAHRVEQMIATYSELACRKLCAAITNTFPREIRDMIYFQMLRDKTYPKVPLKQYDMSYEPLLISPTSYEGFPLQFIRKGFGFIGNLLSGIYFYLFPEHYPQIATSTEGRRNYTELCYPSVGIDQSSRALLLPETGQGGFVSPGFAVETQAQG</sequence>